<name>A0A3E2HN92_SCYLI</name>
<dbReference type="Gene3D" id="2.60.40.1760">
    <property type="entry name" value="glycosyl hydrolase (family 31)"/>
    <property type="match status" value="1"/>
</dbReference>
<dbReference type="InterPro" id="IPR017853">
    <property type="entry name" value="GH"/>
</dbReference>
<dbReference type="PANTHER" id="PTHR43863">
    <property type="entry name" value="HYDROLASE, PUTATIVE (AFU_ORTHOLOGUE AFUA_1G03140)-RELATED"/>
    <property type="match status" value="1"/>
</dbReference>
<proteinExistence type="inferred from homology"/>
<dbReference type="Gene3D" id="2.60.40.1180">
    <property type="entry name" value="Golgi alpha-mannosidase II"/>
    <property type="match status" value="1"/>
</dbReference>
<feature type="domain" description="Glycoside hydrolase family 31 TIM barrel" evidence="3">
    <location>
        <begin position="253"/>
        <end position="592"/>
    </location>
</feature>
<organism evidence="5 6">
    <name type="scientific">Scytalidium lignicola</name>
    <name type="common">Hyphomycete</name>
    <dbReference type="NCBI Taxonomy" id="5539"/>
    <lineage>
        <taxon>Eukaryota</taxon>
        <taxon>Fungi</taxon>
        <taxon>Dikarya</taxon>
        <taxon>Ascomycota</taxon>
        <taxon>Pezizomycotina</taxon>
        <taxon>Leotiomycetes</taxon>
        <taxon>Leotiomycetes incertae sedis</taxon>
        <taxon>Scytalidium</taxon>
    </lineage>
</organism>
<dbReference type="CDD" id="cd06591">
    <property type="entry name" value="GH31_xylosidase_XylS"/>
    <property type="match status" value="1"/>
</dbReference>
<evidence type="ECO:0000256" key="2">
    <source>
        <dbReference type="RuleBase" id="RU361185"/>
    </source>
</evidence>
<reference evidence="5 6" key="1">
    <citation type="submission" date="2018-05" db="EMBL/GenBank/DDBJ databases">
        <title>Draft genome sequence of Scytalidium lignicola DSM 105466, a ubiquitous saprotrophic fungus.</title>
        <authorList>
            <person name="Buettner E."/>
            <person name="Gebauer A.M."/>
            <person name="Hofrichter M."/>
            <person name="Liers C."/>
            <person name="Kellner H."/>
        </authorList>
    </citation>
    <scope>NUCLEOTIDE SEQUENCE [LARGE SCALE GENOMIC DNA]</scope>
    <source>
        <strain evidence="5 6">DSM 105466</strain>
    </source>
</reference>
<dbReference type="InterPro" id="IPR011013">
    <property type="entry name" value="Gal_mutarotase_sf_dom"/>
</dbReference>
<keyword evidence="6" id="KW-1185">Reference proteome</keyword>
<dbReference type="OrthoDB" id="10070917at2759"/>
<dbReference type="STRING" id="5539.A0A3E2HN92"/>
<dbReference type="AlphaFoldDB" id="A0A3E2HN92"/>
<gene>
    <name evidence="5" type="ORF">B7463_g1433</name>
</gene>
<comment type="similarity">
    <text evidence="1 2">Belongs to the glycosyl hydrolase 31 family.</text>
</comment>
<keyword evidence="2" id="KW-0326">Glycosidase</keyword>
<evidence type="ECO:0000259" key="4">
    <source>
        <dbReference type="Pfam" id="PF21365"/>
    </source>
</evidence>
<sequence>MLDSENNALNFRYNGEHLQIEAWGSDALRVRSTKAPTFASENWALSQQVPQLKPAISVPSHQPTLRGPHASIFEPPQKIGPGSITNGAITASVTAMGKLTIKNNITGMQILEEYTRNRIDVFDPKTSALEIVAREFRPRGMGTSDYHLTYRLESQSQDEKLYGMGQYQQPYLDLKGLDIELAQRNSQASVPFLVSSLGYGFLWNNPSVGRAVLGRNIMGFEANSTTALDFWIVVGDSPKEIMSRYADVSGHAPMMPEYGLGFWQCKLRYQTQEELLTVAREYKKRDLPLDVIVIDFFHWPLQGEWKFDPQFWPDPDAMIKELDGLGIKTLISIWPTVDKRSENFTEMYEKGYLIRTDRGYHIAMDFMGNTVHADFTNPDTRKYVWEIVKKNYFDRGIRCFWLDEAEPEYSVYDFDNYRYWKGSTLSVGNTYPVNYAQAFFKGQLAAGQKLGGQDGILNLIRCAWAGSQRYATLVWSGDIASSWSSFRNQLAAGLNMGMAGIPWWTTDIGGFHGGVTQDAAFHELLVRWFQWGTFCPVMRLHGNREPIQPKVGNGGGSDCRSGADNEVWSFGDDNYPILVKYMKFRERLRDYTRRLMREASERGTPVMRTMFLEFPGDKACWAREFEDQYMFGDKYLCAPIMEPGMRQRKVYLPQGARWALLKIGEVKDEHAGEFDGGQTVVVEAPIEDMPVLVKV</sequence>
<feature type="non-terminal residue" evidence="5">
    <location>
        <position position="695"/>
    </location>
</feature>
<keyword evidence="2" id="KW-0378">Hydrolase</keyword>
<protein>
    <recommendedName>
        <fullName evidence="7">Glycoside hydrolase family 31 N-terminal domain-containing protein</fullName>
    </recommendedName>
</protein>
<dbReference type="OMA" id="DNYRYHL"/>
<evidence type="ECO:0000313" key="5">
    <source>
        <dbReference type="EMBL" id="RFU34837.1"/>
    </source>
</evidence>
<dbReference type="CDD" id="cd14752">
    <property type="entry name" value="GH31_N"/>
    <property type="match status" value="1"/>
</dbReference>
<dbReference type="InterPro" id="IPR000322">
    <property type="entry name" value="Glyco_hydro_31_TIM"/>
</dbReference>
<dbReference type="PANTHER" id="PTHR43863:SF2">
    <property type="entry name" value="MALTASE-GLUCOAMYLASE"/>
    <property type="match status" value="1"/>
</dbReference>
<dbReference type="Gene3D" id="3.20.20.80">
    <property type="entry name" value="Glycosidases"/>
    <property type="match status" value="1"/>
</dbReference>
<dbReference type="SUPFAM" id="SSF51011">
    <property type="entry name" value="Glycosyl hydrolase domain"/>
    <property type="match status" value="1"/>
</dbReference>
<feature type="non-terminal residue" evidence="5">
    <location>
        <position position="1"/>
    </location>
</feature>
<dbReference type="GO" id="GO:0030246">
    <property type="term" value="F:carbohydrate binding"/>
    <property type="evidence" value="ECO:0007669"/>
    <property type="project" value="InterPro"/>
</dbReference>
<evidence type="ECO:0000256" key="1">
    <source>
        <dbReference type="ARBA" id="ARBA00007806"/>
    </source>
</evidence>
<comment type="caution">
    <text evidence="5">The sequence shown here is derived from an EMBL/GenBank/DDBJ whole genome shotgun (WGS) entry which is preliminary data.</text>
</comment>
<dbReference type="SUPFAM" id="SSF74650">
    <property type="entry name" value="Galactose mutarotase-like"/>
    <property type="match status" value="1"/>
</dbReference>
<accession>A0A3E2HN92</accession>
<dbReference type="InterPro" id="IPR013780">
    <property type="entry name" value="Glyco_hydro_b"/>
</dbReference>
<evidence type="ECO:0008006" key="7">
    <source>
        <dbReference type="Google" id="ProtNLM"/>
    </source>
</evidence>
<evidence type="ECO:0000259" key="3">
    <source>
        <dbReference type="Pfam" id="PF01055"/>
    </source>
</evidence>
<feature type="domain" description="Glycosyl hydrolase family 31 C-terminal" evidence="4">
    <location>
        <begin position="603"/>
        <end position="694"/>
    </location>
</feature>
<dbReference type="Proteomes" id="UP000258309">
    <property type="component" value="Unassembled WGS sequence"/>
</dbReference>
<dbReference type="InterPro" id="IPR051816">
    <property type="entry name" value="Glycosyl_Hydrolase_31"/>
</dbReference>
<dbReference type="EMBL" id="NCSJ02000015">
    <property type="protein sequence ID" value="RFU34837.1"/>
    <property type="molecule type" value="Genomic_DNA"/>
</dbReference>
<dbReference type="GO" id="GO:0005975">
    <property type="term" value="P:carbohydrate metabolic process"/>
    <property type="evidence" value="ECO:0007669"/>
    <property type="project" value="InterPro"/>
</dbReference>
<dbReference type="GO" id="GO:0004553">
    <property type="term" value="F:hydrolase activity, hydrolyzing O-glycosyl compounds"/>
    <property type="evidence" value="ECO:0007669"/>
    <property type="project" value="InterPro"/>
</dbReference>
<dbReference type="Pfam" id="PF21365">
    <property type="entry name" value="Glyco_hydro_31_3rd"/>
    <property type="match status" value="1"/>
</dbReference>
<dbReference type="Pfam" id="PF01055">
    <property type="entry name" value="Glyco_hydro_31_2nd"/>
    <property type="match status" value="1"/>
</dbReference>
<dbReference type="InterPro" id="IPR048395">
    <property type="entry name" value="Glyco_hydro_31_C"/>
</dbReference>
<dbReference type="SUPFAM" id="SSF51445">
    <property type="entry name" value="(Trans)glycosidases"/>
    <property type="match status" value="1"/>
</dbReference>
<evidence type="ECO:0000313" key="6">
    <source>
        <dbReference type="Proteomes" id="UP000258309"/>
    </source>
</evidence>